<keyword evidence="7 8" id="KW-0472">Membrane</keyword>
<evidence type="ECO:0000256" key="6">
    <source>
        <dbReference type="ARBA" id="ARBA00023010"/>
    </source>
</evidence>
<gene>
    <name evidence="8 9" type="primary">secE</name>
    <name evidence="9" type="ORF">H9806_05240</name>
</gene>
<keyword evidence="2 8" id="KW-0813">Transport</keyword>
<dbReference type="AlphaFoldDB" id="A0A9E2KS04"/>
<protein>
    <recommendedName>
        <fullName evidence="8">Protein translocase subunit SecE</fullName>
    </recommendedName>
</protein>
<keyword evidence="5 8" id="KW-1133">Transmembrane helix</keyword>
<comment type="similarity">
    <text evidence="8">Belongs to the SecE/SEC61-gamma family.</text>
</comment>
<keyword evidence="4 8" id="KW-0653">Protein transport</keyword>
<dbReference type="HAMAP" id="MF_00422">
    <property type="entry name" value="SecE"/>
    <property type="match status" value="1"/>
</dbReference>
<feature type="transmembrane region" description="Helical" evidence="8">
    <location>
        <begin position="27"/>
        <end position="48"/>
    </location>
</feature>
<keyword evidence="6 8" id="KW-0811">Translocation</keyword>
<evidence type="ECO:0000313" key="9">
    <source>
        <dbReference type="EMBL" id="MBU3828526.1"/>
    </source>
</evidence>
<evidence type="ECO:0000256" key="5">
    <source>
        <dbReference type="ARBA" id="ARBA00022989"/>
    </source>
</evidence>
<dbReference type="InterPro" id="IPR038379">
    <property type="entry name" value="SecE_sf"/>
</dbReference>
<evidence type="ECO:0000256" key="3">
    <source>
        <dbReference type="ARBA" id="ARBA00022692"/>
    </source>
</evidence>
<dbReference type="Proteomes" id="UP000823844">
    <property type="component" value="Unassembled WGS sequence"/>
</dbReference>
<name>A0A9E2KS04_9LACO</name>
<comment type="caution">
    <text evidence="9">The sequence shown here is derived from an EMBL/GenBank/DDBJ whole genome shotgun (WGS) entry which is preliminary data.</text>
</comment>
<dbReference type="InterPro" id="IPR005807">
    <property type="entry name" value="SecE_bac"/>
</dbReference>
<dbReference type="InterPro" id="IPR001901">
    <property type="entry name" value="Translocase_SecE/Sec61-g"/>
</dbReference>
<dbReference type="GO" id="GO:0009306">
    <property type="term" value="P:protein secretion"/>
    <property type="evidence" value="ECO:0007669"/>
    <property type="project" value="UniProtKB-UniRule"/>
</dbReference>
<dbReference type="GO" id="GO:0065002">
    <property type="term" value="P:intracellular protein transmembrane transport"/>
    <property type="evidence" value="ECO:0007669"/>
    <property type="project" value="UniProtKB-UniRule"/>
</dbReference>
<keyword evidence="8" id="KW-1003">Cell membrane</keyword>
<evidence type="ECO:0000256" key="7">
    <source>
        <dbReference type="ARBA" id="ARBA00023136"/>
    </source>
</evidence>
<comment type="function">
    <text evidence="8">Essential subunit of the Sec protein translocation channel SecYEG. Clamps together the 2 halves of SecY. May contact the channel plug during translocation.</text>
</comment>
<organism evidence="9 10">
    <name type="scientific">Candidatus Lactobacillus pullistercoris</name>
    <dbReference type="NCBI Taxonomy" id="2838636"/>
    <lineage>
        <taxon>Bacteria</taxon>
        <taxon>Bacillati</taxon>
        <taxon>Bacillota</taxon>
        <taxon>Bacilli</taxon>
        <taxon>Lactobacillales</taxon>
        <taxon>Lactobacillaceae</taxon>
        <taxon>Lactobacillus</taxon>
    </lineage>
</organism>
<evidence type="ECO:0000313" key="10">
    <source>
        <dbReference type="Proteomes" id="UP000823844"/>
    </source>
</evidence>
<dbReference type="GO" id="GO:0005886">
    <property type="term" value="C:plasma membrane"/>
    <property type="evidence" value="ECO:0007669"/>
    <property type="project" value="UniProtKB-SubCell"/>
</dbReference>
<evidence type="ECO:0000256" key="1">
    <source>
        <dbReference type="ARBA" id="ARBA00004370"/>
    </source>
</evidence>
<reference evidence="9" key="2">
    <citation type="submission" date="2021-04" db="EMBL/GenBank/DDBJ databases">
        <authorList>
            <person name="Gilroy R."/>
        </authorList>
    </citation>
    <scope>NUCLEOTIDE SEQUENCE</scope>
    <source>
        <strain evidence="9">F6-686</strain>
    </source>
</reference>
<keyword evidence="3 8" id="KW-0812">Transmembrane</keyword>
<evidence type="ECO:0000256" key="4">
    <source>
        <dbReference type="ARBA" id="ARBA00022927"/>
    </source>
</evidence>
<reference evidence="9" key="1">
    <citation type="journal article" date="2021" name="PeerJ">
        <title>Extensive microbial diversity within the chicken gut microbiome revealed by metagenomics and culture.</title>
        <authorList>
            <person name="Gilroy R."/>
            <person name="Ravi A."/>
            <person name="Getino M."/>
            <person name="Pursley I."/>
            <person name="Horton D.L."/>
            <person name="Alikhan N.F."/>
            <person name="Baker D."/>
            <person name="Gharbi K."/>
            <person name="Hall N."/>
            <person name="Watson M."/>
            <person name="Adriaenssens E.M."/>
            <person name="Foster-Nyarko E."/>
            <person name="Jarju S."/>
            <person name="Secka A."/>
            <person name="Antonio M."/>
            <person name="Oren A."/>
            <person name="Chaudhuri R.R."/>
            <person name="La Ragione R."/>
            <person name="Hildebrand F."/>
            <person name="Pallen M.J."/>
        </authorList>
    </citation>
    <scope>NUCLEOTIDE SEQUENCE</scope>
    <source>
        <strain evidence="9">F6-686</strain>
    </source>
</reference>
<comment type="subcellular location">
    <subcellularLocation>
        <location evidence="8">Cell membrane</location>
        <topology evidence="8">Single-pass membrane protein</topology>
    </subcellularLocation>
    <subcellularLocation>
        <location evidence="1">Membrane</location>
    </subcellularLocation>
</comment>
<accession>A0A9E2KS04</accession>
<dbReference type="GO" id="GO:0008320">
    <property type="term" value="F:protein transmembrane transporter activity"/>
    <property type="evidence" value="ECO:0007669"/>
    <property type="project" value="UniProtKB-UniRule"/>
</dbReference>
<dbReference type="GO" id="GO:0043952">
    <property type="term" value="P:protein transport by the Sec complex"/>
    <property type="evidence" value="ECO:0007669"/>
    <property type="project" value="UniProtKB-UniRule"/>
</dbReference>
<dbReference type="Gene3D" id="1.20.5.1030">
    <property type="entry name" value="Preprotein translocase secy subunit"/>
    <property type="match status" value="1"/>
</dbReference>
<evidence type="ECO:0000256" key="2">
    <source>
        <dbReference type="ARBA" id="ARBA00022448"/>
    </source>
</evidence>
<dbReference type="GO" id="GO:0006605">
    <property type="term" value="P:protein targeting"/>
    <property type="evidence" value="ECO:0007669"/>
    <property type="project" value="UniProtKB-UniRule"/>
</dbReference>
<comment type="subunit">
    <text evidence="8">Component of the Sec protein translocase complex. Heterotrimer consisting of SecY, SecE and SecG subunits. The heterotrimers can form oligomers, although 1 heterotrimer is thought to be able to translocate proteins. Interacts with the ribosome. Interacts with SecDF, and other proteins may be involved. Interacts with SecA.</text>
</comment>
<proteinExistence type="inferred from homology"/>
<sequence length="56" mass="6394">MIKFFKSVGHEMKLVTWPSFKQNRHDTATVITSSILFAIYLGALDWAFSTLTQAIM</sequence>
<dbReference type="EMBL" id="JAHLFT010000067">
    <property type="protein sequence ID" value="MBU3828526.1"/>
    <property type="molecule type" value="Genomic_DNA"/>
</dbReference>
<dbReference type="Pfam" id="PF00584">
    <property type="entry name" value="SecE"/>
    <property type="match status" value="1"/>
</dbReference>
<evidence type="ECO:0000256" key="8">
    <source>
        <dbReference type="HAMAP-Rule" id="MF_00422"/>
    </source>
</evidence>
<dbReference type="NCBIfam" id="TIGR00964">
    <property type="entry name" value="secE_bact"/>
    <property type="match status" value="1"/>
</dbReference>